<feature type="transmembrane region" description="Helical" evidence="1">
    <location>
        <begin position="20"/>
        <end position="40"/>
    </location>
</feature>
<accession>A0A4Q4LXX4</accession>
<name>A0A4Q4LXX4_9PLEO</name>
<feature type="transmembrane region" description="Helical" evidence="1">
    <location>
        <begin position="76"/>
        <end position="93"/>
    </location>
</feature>
<evidence type="ECO:0000313" key="2">
    <source>
        <dbReference type="EMBL" id="RYN23746.1"/>
    </source>
</evidence>
<reference evidence="3" key="1">
    <citation type="journal article" date="2019" name="bioRxiv">
        <title>Genomics, evolutionary history and diagnostics of the Alternaria alternata species group including apple and Asian pear pathotypes.</title>
        <authorList>
            <person name="Armitage A.D."/>
            <person name="Cockerton H.M."/>
            <person name="Sreenivasaprasad S."/>
            <person name="Woodhall J.W."/>
            <person name="Lane C.R."/>
            <person name="Harrison R.J."/>
            <person name="Clarkson J.P."/>
        </authorList>
    </citation>
    <scope>NUCLEOTIDE SEQUENCE [LARGE SCALE GENOMIC DNA]</scope>
    <source>
        <strain evidence="3">FERA 1082</strain>
    </source>
</reference>
<dbReference type="Proteomes" id="UP000292402">
    <property type="component" value="Unassembled WGS sequence"/>
</dbReference>
<dbReference type="AlphaFoldDB" id="A0A4Q4LXX4"/>
<evidence type="ECO:0000313" key="3">
    <source>
        <dbReference type="Proteomes" id="UP000292402"/>
    </source>
</evidence>
<protein>
    <submittedName>
        <fullName evidence="2">Uncharacterized protein</fullName>
    </submittedName>
</protein>
<gene>
    <name evidence="2" type="ORF">AA0114_g12824</name>
</gene>
<feature type="transmembrane region" description="Helical" evidence="1">
    <location>
        <begin position="156"/>
        <end position="176"/>
    </location>
</feature>
<comment type="caution">
    <text evidence="2">The sequence shown here is derived from an EMBL/GenBank/DDBJ whole genome shotgun (WGS) entry which is preliminary data.</text>
</comment>
<feature type="transmembrane region" description="Helical" evidence="1">
    <location>
        <begin position="100"/>
        <end position="122"/>
    </location>
</feature>
<organism evidence="2 3">
    <name type="scientific">Alternaria tenuissima</name>
    <dbReference type="NCBI Taxonomy" id="119927"/>
    <lineage>
        <taxon>Eukaryota</taxon>
        <taxon>Fungi</taxon>
        <taxon>Dikarya</taxon>
        <taxon>Ascomycota</taxon>
        <taxon>Pezizomycotina</taxon>
        <taxon>Dothideomycetes</taxon>
        <taxon>Pleosporomycetidae</taxon>
        <taxon>Pleosporales</taxon>
        <taxon>Pleosporineae</taxon>
        <taxon>Pleosporaceae</taxon>
        <taxon>Alternaria</taxon>
        <taxon>Alternaria sect. Alternaria</taxon>
        <taxon>Alternaria alternata complex</taxon>
    </lineage>
</organism>
<evidence type="ECO:0000256" key="1">
    <source>
        <dbReference type="SAM" id="Phobius"/>
    </source>
</evidence>
<keyword evidence="1" id="KW-1133">Transmembrane helix</keyword>
<feature type="transmembrane region" description="Helical" evidence="1">
    <location>
        <begin position="47"/>
        <end position="64"/>
    </location>
</feature>
<dbReference type="EMBL" id="PDXA01000105">
    <property type="protein sequence ID" value="RYN23746.1"/>
    <property type="molecule type" value="Genomic_DNA"/>
</dbReference>
<proteinExistence type="predicted"/>
<keyword evidence="1" id="KW-0472">Membrane</keyword>
<sequence>MAAVEPSGCPLEGNSDLIGIGIRLGVYLLMFSSMFAKLLPPKYSGRLISLAIYVIYAEFIVLIRETALGRIQGVEVAAFLWMIFAQFAFIIDLDRLNANFGLNYLTMVASTAFTFYLAWFWYRGLDTLPRTSCADEYTWLFAKVSIYHWYRTFQKVLTTFLCITLGLLFLVWTFGYSRIKDFLSDLCAPQDDASQEDDLHEGVLRTFGYLVTVLPMSIAGCEMTIKWNGIIGVNDLRPVGQLVPFVPGLGQFVDVIFRILTRLLVSQMESGGNDEADGMFNAFHNSDISYRFCQIYHVRIQLQVM</sequence>
<keyword evidence="1" id="KW-0812">Transmembrane</keyword>